<organism evidence="6 7">
    <name type="scientific">Corynebacterium gallinarum</name>
    <dbReference type="NCBI Taxonomy" id="2762214"/>
    <lineage>
        <taxon>Bacteria</taxon>
        <taxon>Bacillati</taxon>
        <taxon>Actinomycetota</taxon>
        <taxon>Actinomycetes</taxon>
        <taxon>Mycobacteriales</taxon>
        <taxon>Corynebacteriaceae</taxon>
        <taxon>Corynebacterium</taxon>
    </lineage>
</organism>
<name>A0A8I0HFQ4_9CORY</name>
<evidence type="ECO:0000313" key="6">
    <source>
        <dbReference type="EMBL" id="MBD8030971.1"/>
    </source>
</evidence>
<keyword evidence="5" id="KW-0472">Membrane</keyword>
<keyword evidence="3" id="KW-0812">Transmembrane</keyword>
<dbReference type="EMBL" id="JACSPR010000009">
    <property type="protein sequence ID" value="MBD8030971.1"/>
    <property type="molecule type" value="Genomic_DNA"/>
</dbReference>
<dbReference type="Pfam" id="PF07947">
    <property type="entry name" value="YhhN"/>
    <property type="match status" value="1"/>
</dbReference>
<keyword evidence="7" id="KW-1185">Reference proteome</keyword>
<evidence type="ECO:0000256" key="2">
    <source>
        <dbReference type="ARBA" id="ARBA00007375"/>
    </source>
</evidence>
<dbReference type="GO" id="GO:0016020">
    <property type="term" value="C:membrane"/>
    <property type="evidence" value="ECO:0007669"/>
    <property type="project" value="UniProtKB-SubCell"/>
</dbReference>
<keyword evidence="4" id="KW-1133">Transmembrane helix</keyword>
<proteinExistence type="inferred from homology"/>
<evidence type="ECO:0000256" key="3">
    <source>
        <dbReference type="ARBA" id="ARBA00022692"/>
    </source>
</evidence>
<evidence type="ECO:0000256" key="1">
    <source>
        <dbReference type="ARBA" id="ARBA00004141"/>
    </source>
</evidence>
<protein>
    <submittedName>
        <fullName evidence="6">Lysoplasmalogenase</fullName>
    </submittedName>
</protein>
<sequence>MTGFIERTRQGVRALVTAVAGAGREPERAAYLVAADTNILASLLGWSGPKKVTKPALMPLLSGRVWRSGAPDRVAGVVALAGGWAGDLALMKPDNIRAGATGFAANHAAYIYLLLNRGARPSITRVAIRAVPLAAATVLAARKAPGLLPVVLGYGGLLATTSVLADDPALINPDDPATYGLGHGGNLFLISDAVLFARETLLTPGTPAACVADATVMGTYTVAQLLLVDGLFSSRSPLT</sequence>
<dbReference type="PANTHER" id="PTHR31885">
    <property type="entry name" value="GH04784P"/>
    <property type="match status" value="1"/>
</dbReference>
<evidence type="ECO:0000313" key="7">
    <source>
        <dbReference type="Proteomes" id="UP000650224"/>
    </source>
</evidence>
<comment type="subcellular location">
    <subcellularLocation>
        <location evidence="1">Membrane</location>
        <topology evidence="1">Multi-pass membrane protein</topology>
    </subcellularLocation>
</comment>
<comment type="caution">
    <text evidence="6">The sequence shown here is derived from an EMBL/GenBank/DDBJ whole genome shotgun (WGS) entry which is preliminary data.</text>
</comment>
<dbReference type="Proteomes" id="UP000650224">
    <property type="component" value="Unassembled WGS sequence"/>
</dbReference>
<evidence type="ECO:0000256" key="5">
    <source>
        <dbReference type="ARBA" id="ARBA00023136"/>
    </source>
</evidence>
<gene>
    <name evidence="6" type="ORF">H9627_11685</name>
</gene>
<accession>A0A8I0HFQ4</accession>
<evidence type="ECO:0000256" key="4">
    <source>
        <dbReference type="ARBA" id="ARBA00022989"/>
    </source>
</evidence>
<comment type="similarity">
    <text evidence="2">Belongs to the TMEM86 family.</text>
</comment>
<dbReference type="GO" id="GO:0016787">
    <property type="term" value="F:hydrolase activity"/>
    <property type="evidence" value="ECO:0007669"/>
    <property type="project" value="TreeGrafter"/>
</dbReference>
<dbReference type="AlphaFoldDB" id="A0A8I0HFQ4"/>
<reference evidence="6 7" key="1">
    <citation type="submission" date="2020-08" db="EMBL/GenBank/DDBJ databases">
        <title>A Genomic Blueprint of the Chicken Gut Microbiome.</title>
        <authorList>
            <person name="Gilroy R."/>
            <person name="Ravi A."/>
            <person name="Getino M."/>
            <person name="Pursley I."/>
            <person name="Horton D.L."/>
            <person name="Alikhan N.-F."/>
            <person name="Baker D."/>
            <person name="Gharbi K."/>
            <person name="Hall N."/>
            <person name="Watson M."/>
            <person name="Adriaenssens E.M."/>
            <person name="Foster-Nyarko E."/>
            <person name="Jarju S."/>
            <person name="Secka A."/>
            <person name="Antonio M."/>
            <person name="Oren A."/>
            <person name="Chaudhuri R."/>
            <person name="La Ragione R.M."/>
            <person name="Hildebrand F."/>
            <person name="Pallen M.J."/>
        </authorList>
    </citation>
    <scope>NUCLEOTIDE SEQUENCE [LARGE SCALE GENOMIC DNA]</scope>
    <source>
        <strain evidence="6 7">Sa1YVA5</strain>
    </source>
</reference>
<dbReference type="RefSeq" id="WP_191734214.1">
    <property type="nucleotide sequence ID" value="NZ_JACSPR010000009.1"/>
</dbReference>
<dbReference type="PANTHER" id="PTHR31885:SF6">
    <property type="entry name" value="GH04784P"/>
    <property type="match status" value="1"/>
</dbReference>
<dbReference type="InterPro" id="IPR012506">
    <property type="entry name" value="TMEM86B-like"/>
</dbReference>